<keyword evidence="1" id="KW-0472">Membrane</keyword>
<dbReference type="GO" id="GO:0071555">
    <property type="term" value="P:cell wall organization"/>
    <property type="evidence" value="ECO:0007669"/>
    <property type="project" value="TreeGrafter"/>
</dbReference>
<accession>A0A519B945</accession>
<dbReference type="GO" id="GO:0071972">
    <property type="term" value="F:peptidoglycan L,D-transpeptidase activity"/>
    <property type="evidence" value="ECO:0007669"/>
    <property type="project" value="TreeGrafter"/>
</dbReference>
<dbReference type="PANTHER" id="PTHR30627:SF2">
    <property type="entry name" value="PEPTIDOGLYCAN D,D-TRANSPEPTIDASE MRDA"/>
    <property type="match status" value="1"/>
</dbReference>
<dbReference type="Gene3D" id="3.40.710.10">
    <property type="entry name" value="DD-peptidase/beta-lactamase superfamily"/>
    <property type="match status" value="1"/>
</dbReference>
<evidence type="ECO:0000313" key="3">
    <source>
        <dbReference type="EMBL" id="RZD13823.1"/>
    </source>
</evidence>
<dbReference type="Proteomes" id="UP000320813">
    <property type="component" value="Unassembled WGS sequence"/>
</dbReference>
<dbReference type="InterPro" id="IPR001460">
    <property type="entry name" value="PCN-bd_Tpept"/>
</dbReference>
<dbReference type="EMBL" id="SGBD01000007">
    <property type="protein sequence ID" value="RZD13823.1"/>
    <property type="molecule type" value="Genomic_DNA"/>
</dbReference>
<feature type="transmembrane region" description="Helical" evidence="1">
    <location>
        <begin position="27"/>
        <end position="49"/>
    </location>
</feature>
<gene>
    <name evidence="3" type="ORF">EVJ47_09120</name>
</gene>
<dbReference type="AlphaFoldDB" id="A0A519B945"/>
<feature type="domain" description="Penicillin-binding protein transpeptidase" evidence="2">
    <location>
        <begin position="153"/>
        <end position="448"/>
    </location>
</feature>
<evidence type="ECO:0000313" key="4">
    <source>
        <dbReference type="Proteomes" id="UP000320813"/>
    </source>
</evidence>
<dbReference type="GO" id="GO:0008658">
    <property type="term" value="F:penicillin binding"/>
    <property type="evidence" value="ECO:0007669"/>
    <property type="project" value="InterPro"/>
</dbReference>
<dbReference type="SUPFAM" id="SSF56601">
    <property type="entry name" value="beta-lactamase/transpeptidase-like"/>
    <property type="match status" value="1"/>
</dbReference>
<dbReference type="PANTHER" id="PTHR30627">
    <property type="entry name" value="PEPTIDOGLYCAN D,D-TRANSPEPTIDASE"/>
    <property type="match status" value="1"/>
</dbReference>
<keyword evidence="1" id="KW-0812">Transmembrane</keyword>
<reference evidence="3 4" key="1">
    <citation type="submission" date="2019-01" db="EMBL/GenBank/DDBJ databases">
        <title>Insights into ecological role of a new deltaproteobacterial order Candidatus Sinidesulfobacterales (Sva0485) by metagenomics and metatranscriptomics.</title>
        <authorList>
            <person name="Tan S."/>
            <person name="Liu J."/>
            <person name="Fang Y."/>
            <person name="Hedlund B.P."/>
            <person name="Lian Z.H."/>
            <person name="Huang L.Y."/>
            <person name="Li J.T."/>
            <person name="Huang L.N."/>
            <person name="Li W.J."/>
            <person name="Jiang H.C."/>
            <person name="Dong H.L."/>
            <person name="Shu W.S."/>
        </authorList>
    </citation>
    <scope>NUCLEOTIDE SEQUENCE [LARGE SCALE GENOMIC DNA]</scope>
    <source>
        <strain evidence="3">AP3</strain>
    </source>
</reference>
<proteinExistence type="predicted"/>
<organism evidence="3 4">
    <name type="scientific">Candidatus Acidulodesulfobacterium ferriphilum</name>
    <dbReference type="NCBI Taxonomy" id="2597223"/>
    <lineage>
        <taxon>Bacteria</taxon>
        <taxon>Deltaproteobacteria</taxon>
        <taxon>Candidatus Acidulodesulfobacterales</taxon>
        <taxon>Candidatus Acidulodesulfobacterium</taxon>
    </lineage>
</organism>
<evidence type="ECO:0000259" key="2">
    <source>
        <dbReference type="Pfam" id="PF00905"/>
    </source>
</evidence>
<evidence type="ECO:0000256" key="1">
    <source>
        <dbReference type="SAM" id="Phobius"/>
    </source>
</evidence>
<dbReference type="InterPro" id="IPR050515">
    <property type="entry name" value="Beta-lactam/transpept"/>
</dbReference>
<name>A0A519B945_9DELT</name>
<protein>
    <recommendedName>
        <fullName evidence="2">Penicillin-binding protein transpeptidase domain-containing protein</fullName>
    </recommendedName>
</protein>
<dbReference type="InterPro" id="IPR012338">
    <property type="entry name" value="Beta-lactam/transpept-like"/>
</dbReference>
<dbReference type="GO" id="GO:0005886">
    <property type="term" value="C:plasma membrane"/>
    <property type="evidence" value="ECO:0007669"/>
    <property type="project" value="TreeGrafter"/>
</dbReference>
<keyword evidence="1" id="KW-1133">Transmembrane helix</keyword>
<sequence length="472" mass="52526">MERIKDWKSYQKILNRQKRKKNNFASLIKLIGFLIFVILLVYGSVRIFYFGKSYLLIRNKQFRGTGIRPINFIKDKAEAVKSATLDFNPFLDAGFSVKALKAYFRHNPPVFNKIKNGRYIQKIAGYTIVYTIKPVIQKEAEKTFKEYAVPFGVMAAVNPDTGAVLGLASYSHNKERKGEISGLIPYPSGSLVKIITASAAIESKGFYPGFNICYNGGLYGTNEADWKQNISTGLNRISFSLAFAKSCDVAFGKVAGFYVGRRLLTKYFNKFYFNKNIPFILNLQESRADVPNQFYQLELTGAGFENVKITPLQAALISAVIINGGKLIEPYIIEKIISPDGHVIYIHKGIKELDNPVTVKTALILKQMMIKTITSGIGRPDFYNAYNQYVLPGIIAGGKTGTISGNNPEGLYQWFAGFGEGNGKKIAISALVIENPVWRITGGGVAEKTLFAYFFKHNNLKIASPARKLKAG</sequence>
<comment type="caution">
    <text evidence="3">The sequence shown here is derived from an EMBL/GenBank/DDBJ whole genome shotgun (WGS) entry which is preliminary data.</text>
</comment>
<dbReference type="Pfam" id="PF00905">
    <property type="entry name" value="Transpeptidase"/>
    <property type="match status" value="1"/>
</dbReference>